<keyword evidence="2" id="KW-1185">Reference proteome</keyword>
<sequence length="68" mass="7619">MQRDETPEIKRRPDGSIDVNHYIRIGMQRRAEQAHAMAKLVPLKGGVLSLRFWAIGASHGKSAVPRRG</sequence>
<dbReference type="EMBL" id="CP118247">
    <property type="protein sequence ID" value="WDR04492.1"/>
    <property type="molecule type" value="Genomic_DNA"/>
</dbReference>
<proteinExistence type="predicted"/>
<organism evidence="1 2">
    <name type="scientific">Devosia rhodophyticola</name>
    <dbReference type="NCBI Taxonomy" id="3026423"/>
    <lineage>
        <taxon>Bacteria</taxon>
        <taxon>Pseudomonadati</taxon>
        <taxon>Pseudomonadota</taxon>
        <taxon>Alphaproteobacteria</taxon>
        <taxon>Hyphomicrobiales</taxon>
        <taxon>Devosiaceae</taxon>
        <taxon>Devosia</taxon>
    </lineage>
</organism>
<reference evidence="1 2" key="1">
    <citation type="submission" date="2023-02" db="EMBL/GenBank/DDBJ databases">
        <title>Devosia chondri sp. nov., isolated from the phycosphere of marine algae.</title>
        <authorList>
            <person name="Kim J.M."/>
            <person name="Lee J.K."/>
            <person name="Choi B.J."/>
            <person name="Bayburt H."/>
            <person name="Jeon C.O."/>
        </authorList>
    </citation>
    <scope>NUCLEOTIDE SEQUENCE [LARGE SCALE GENOMIC DNA]</scope>
    <source>
        <strain evidence="1 2">G2-5</strain>
    </source>
</reference>
<evidence type="ECO:0000313" key="2">
    <source>
        <dbReference type="Proteomes" id="UP001222118"/>
    </source>
</evidence>
<protein>
    <submittedName>
        <fullName evidence="1">Uncharacterized protein</fullName>
    </submittedName>
</protein>
<accession>A0ABY7YTH3</accession>
<gene>
    <name evidence="1" type="ORF">PSQ90_09085</name>
</gene>
<evidence type="ECO:0000313" key="1">
    <source>
        <dbReference type="EMBL" id="WDR04492.1"/>
    </source>
</evidence>
<dbReference type="RefSeq" id="WP_282210013.1">
    <property type="nucleotide sequence ID" value="NZ_CP118247.1"/>
</dbReference>
<name>A0ABY7YTH3_9HYPH</name>
<dbReference type="Proteomes" id="UP001222118">
    <property type="component" value="Chromosome"/>
</dbReference>